<feature type="transmembrane region" description="Helical" evidence="7">
    <location>
        <begin position="85"/>
        <end position="105"/>
    </location>
</feature>
<keyword evidence="6 7" id="KW-0472">Membrane</keyword>
<feature type="transmembrane region" description="Helical" evidence="7">
    <location>
        <begin position="396"/>
        <end position="414"/>
    </location>
</feature>
<protein>
    <submittedName>
        <fullName evidence="8">Lipopolysaccharide biosynthesis protein</fullName>
    </submittedName>
</protein>
<feature type="transmembrane region" description="Helical" evidence="7">
    <location>
        <begin position="421"/>
        <end position="441"/>
    </location>
</feature>
<evidence type="ECO:0000256" key="5">
    <source>
        <dbReference type="ARBA" id="ARBA00022989"/>
    </source>
</evidence>
<feature type="transmembrane region" description="Helical" evidence="7">
    <location>
        <begin position="366"/>
        <end position="384"/>
    </location>
</feature>
<dbReference type="RefSeq" id="WP_008760665.1">
    <property type="nucleotide sequence ID" value="NZ_CP083681.1"/>
</dbReference>
<evidence type="ECO:0000256" key="1">
    <source>
        <dbReference type="ARBA" id="ARBA00004651"/>
    </source>
</evidence>
<reference evidence="8" key="1">
    <citation type="submission" date="2021-06" db="EMBL/GenBank/DDBJ databases">
        <title>Interrogation of the integrated mobile genetic elements in gut-associated Bacteroides with a consensus prediction approach.</title>
        <authorList>
            <person name="Campbell D.E."/>
            <person name="Leigh J.R."/>
            <person name="Kim T."/>
            <person name="England W."/>
            <person name="Whitaker R.J."/>
            <person name="Degnan P.H."/>
        </authorList>
    </citation>
    <scope>NUCLEOTIDE SEQUENCE</scope>
    <source>
        <strain evidence="8">VPI-BTDOT2</strain>
    </source>
</reference>
<keyword evidence="5 7" id="KW-1133">Transmembrane helix</keyword>
<dbReference type="PANTHER" id="PTHR30250">
    <property type="entry name" value="PST FAMILY PREDICTED COLANIC ACID TRANSPORTER"/>
    <property type="match status" value="1"/>
</dbReference>
<feature type="transmembrane region" description="Helical" evidence="7">
    <location>
        <begin position="117"/>
        <end position="141"/>
    </location>
</feature>
<dbReference type="Proteomes" id="UP001156216">
    <property type="component" value="Chromosome"/>
</dbReference>
<feature type="transmembrane region" description="Helical" evidence="7">
    <location>
        <begin position="216"/>
        <end position="242"/>
    </location>
</feature>
<dbReference type="PANTHER" id="PTHR30250:SF10">
    <property type="entry name" value="LIPOPOLYSACCHARIDE BIOSYNTHESIS PROTEIN WZXC"/>
    <property type="match status" value="1"/>
</dbReference>
<comment type="subcellular location">
    <subcellularLocation>
        <location evidence="1">Cell membrane</location>
        <topology evidence="1">Multi-pass membrane protein</topology>
    </subcellularLocation>
</comment>
<keyword evidence="3" id="KW-1003">Cell membrane</keyword>
<evidence type="ECO:0000313" key="8">
    <source>
        <dbReference type="EMBL" id="UYU72088.1"/>
    </source>
</evidence>
<name>A0AA46UCG7_BACT4</name>
<feature type="transmembrane region" description="Helical" evidence="7">
    <location>
        <begin position="327"/>
        <end position="345"/>
    </location>
</feature>
<feature type="transmembrane region" description="Helical" evidence="7">
    <location>
        <begin position="153"/>
        <end position="172"/>
    </location>
</feature>
<comment type="similarity">
    <text evidence="2">Belongs to the polysaccharide synthase family.</text>
</comment>
<feature type="transmembrane region" description="Helical" evidence="7">
    <location>
        <begin position="254"/>
        <end position="276"/>
    </location>
</feature>
<evidence type="ECO:0000256" key="6">
    <source>
        <dbReference type="ARBA" id="ARBA00023136"/>
    </source>
</evidence>
<feature type="transmembrane region" description="Helical" evidence="7">
    <location>
        <begin position="42"/>
        <end position="64"/>
    </location>
</feature>
<dbReference type="CDD" id="cd13127">
    <property type="entry name" value="MATE_tuaB_like"/>
    <property type="match status" value="1"/>
</dbReference>
<dbReference type="GO" id="GO:0005886">
    <property type="term" value="C:plasma membrane"/>
    <property type="evidence" value="ECO:0007669"/>
    <property type="project" value="UniProtKB-SubCell"/>
</dbReference>
<evidence type="ECO:0000256" key="7">
    <source>
        <dbReference type="SAM" id="Phobius"/>
    </source>
</evidence>
<sequence>MTRNIDAQVKNATKWSAITEITAKLVTPVTSMVLARLLTPEAYGIIATLSMIIVFAEIFTDAGFQKYIIQHEFKNDEEKDQSINVAFWSNLILSVFLWIVIALFSKPLMRLVGNPGYEIPLIVVCISIPLAAFSSIQMAVYKRDFEYKTLFKIRIIGILVPLFVTMPCAFILRDYWALLIGTIASNLINAFVLTIYSKWKPRLYYSWSQFKEMFSFTFWSMLEAISNWLVTYFDVFVIGTILSQYYLGLYKTGSGLVTQVFSLVTATTSNILFASLSRSQNNSEEFKKLFLKFQKLVGILVIPLGFGFFCYGDLFTDITMGDQWAEASNLVGLWGLTSAYMIILNHYCGISYRALGKPKLSTLSEWLHILFLWPAVVIAAHHGFESLYITRSLIRLQHIVVDLFLMQFIIHFPVKQMVFNILPATFAAIIMTLFVLCLNLNQGSMLFQISMVVVCIIVYFCALCIFKKEREIVLDTIQKGLFKFKRK</sequence>
<feature type="transmembrane region" description="Helical" evidence="7">
    <location>
        <begin position="296"/>
        <end position="315"/>
    </location>
</feature>
<feature type="transmembrane region" description="Helical" evidence="7">
    <location>
        <begin position="178"/>
        <end position="196"/>
    </location>
</feature>
<evidence type="ECO:0000313" key="9">
    <source>
        <dbReference type="Proteomes" id="UP001156216"/>
    </source>
</evidence>
<evidence type="ECO:0000256" key="2">
    <source>
        <dbReference type="ARBA" id="ARBA00007430"/>
    </source>
</evidence>
<dbReference type="Pfam" id="PF13440">
    <property type="entry name" value="Polysacc_synt_3"/>
    <property type="match status" value="1"/>
</dbReference>
<gene>
    <name evidence="8" type="ORF">KQP59_02950</name>
</gene>
<dbReference type="InterPro" id="IPR050833">
    <property type="entry name" value="Poly_Biosynth_Transport"/>
</dbReference>
<keyword evidence="4 7" id="KW-0812">Transmembrane</keyword>
<evidence type="ECO:0000256" key="3">
    <source>
        <dbReference type="ARBA" id="ARBA00022475"/>
    </source>
</evidence>
<proteinExistence type="inferred from homology"/>
<feature type="transmembrane region" description="Helical" evidence="7">
    <location>
        <begin position="447"/>
        <end position="466"/>
    </location>
</feature>
<dbReference type="EMBL" id="CP083681">
    <property type="protein sequence ID" value="UYU72088.1"/>
    <property type="molecule type" value="Genomic_DNA"/>
</dbReference>
<accession>A0AA46UCG7</accession>
<dbReference type="AlphaFoldDB" id="A0AA46UCG7"/>
<evidence type="ECO:0000256" key="4">
    <source>
        <dbReference type="ARBA" id="ARBA00022692"/>
    </source>
</evidence>
<organism evidence="8 9">
    <name type="scientific">Bacteroides thetaiotaomicron</name>
    <dbReference type="NCBI Taxonomy" id="818"/>
    <lineage>
        <taxon>Bacteria</taxon>
        <taxon>Pseudomonadati</taxon>
        <taxon>Bacteroidota</taxon>
        <taxon>Bacteroidia</taxon>
        <taxon>Bacteroidales</taxon>
        <taxon>Bacteroidaceae</taxon>
        <taxon>Bacteroides</taxon>
    </lineage>
</organism>